<evidence type="ECO:0000313" key="2">
    <source>
        <dbReference type="EMBL" id="OCQ52263.1"/>
    </source>
</evidence>
<evidence type="ECO:0000313" key="3">
    <source>
        <dbReference type="Proteomes" id="UP000093476"/>
    </source>
</evidence>
<dbReference type="STRING" id="286156.Ppb6_02336"/>
<evidence type="ECO:0008006" key="4">
    <source>
        <dbReference type="Google" id="ProtNLM"/>
    </source>
</evidence>
<organism evidence="2 3">
    <name type="scientific">Photorhabdus australis subsp. thailandensis</name>
    <dbReference type="NCBI Taxonomy" id="2805096"/>
    <lineage>
        <taxon>Bacteria</taxon>
        <taxon>Pseudomonadati</taxon>
        <taxon>Pseudomonadota</taxon>
        <taxon>Gammaproteobacteria</taxon>
        <taxon>Enterobacterales</taxon>
        <taxon>Morganellaceae</taxon>
        <taxon>Photorhabdus</taxon>
    </lineage>
</organism>
<protein>
    <recommendedName>
        <fullName evidence="4">DUF1240 domain-containing protein</fullName>
    </recommendedName>
</protein>
<dbReference type="Proteomes" id="UP000093476">
    <property type="component" value="Unassembled WGS sequence"/>
</dbReference>
<proteinExistence type="predicted"/>
<comment type="caution">
    <text evidence="2">The sequence shown here is derived from an EMBL/GenBank/DDBJ whole genome shotgun (WGS) entry which is preliminary data.</text>
</comment>
<keyword evidence="1" id="KW-0472">Membrane</keyword>
<feature type="transmembrane region" description="Helical" evidence="1">
    <location>
        <begin position="79"/>
        <end position="101"/>
    </location>
</feature>
<keyword evidence="1" id="KW-0812">Transmembrane</keyword>
<feature type="transmembrane region" description="Helical" evidence="1">
    <location>
        <begin position="9"/>
        <end position="29"/>
    </location>
</feature>
<dbReference type="EMBL" id="LOMY01000087">
    <property type="protein sequence ID" value="OCQ52263.1"/>
    <property type="molecule type" value="Genomic_DNA"/>
</dbReference>
<dbReference type="InterPro" id="IPR010665">
    <property type="entry name" value="DUF1240"/>
</dbReference>
<name>A0A1C0U2Y4_9GAMM</name>
<dbReference type="AlphaFoldDB" id="A0A1C0U2Y4"/>
<accession>A0A1C0U2Y4</accession>
<reference evidence="2 3" key="1">
    <citation type="submission" date="2015-12" db="EMBL/GenBank/DDBJ databases">
        <title>Genome comparisons provide insights into the role of secondary metabolites in the pathogenic phase of the Photorhabdus life cycle.</title>
        <authorList>
            <person name="Tobias N.J."/>
            <person name="Mishra B."/>
            <person name="Gupta D.K."/>
            <person name="Thines M."/>
            <person name="Stinear T.P."/>
            <person name="Bode H.B."/>
        </authorList>
    </citation>
    <scope>NUCLEOTIDE SEQUENCE [LARGE SCALE GENOMIC DNA]</scope>
    <source>
        <strain evidence="2 3">PB68.1</strain>
    </source>
</reference>
<keyword evidence="1" id="KW-1133">Transmembrane helix</keyword>
<evidence type="ECO:0000256" key="1">
    <source>
        <dbReference type="SAM" id="Phobius"/>
    </source>
</evidence>
<gene>
    <name evidence="2" type="ORF">Ppb6_02336</name>
</gene>
<feature type="transmembrane region" description="Helical" evidence="1">
    <location>
        <begin position="49"/>
        <end position="67"/>
    </location>
</feature>
<dbReference type="Pfam" id="PF06836">
    <property type="entry name" value="DUF1240"/>
    <property type="match status" value="1"/>
</dbReference>
<dbReference type="PATRIC" id="fig|286156.4.peg.2643"/>
<sequence>MDNTSKTKLYLGMSLLIFMALLFIFFSLSDYIGFFRRDNVITFSWKSAGFIWFSPLLINLAYALLMISLNRTKNLNGKIGDYISCVSIAGFILTLFVSFYVDDELRSEGYLICSKSSWMAPNKYVKDISLCY</sequence>
<keyword evidence="3" id="KW-1185">Reference proteome</keyword>